<dbReference type="SUPFAM" id="SSF53756">
    <property type="entry name" value="UDP-Glycosyltransferase/glycogen phosphorylase"/>
    <property type="match status" value="1"/>
</dbReference>
<evidence type="ECO:0000313" key="4">
    <source>
        <dbReference type="Proteomes" id="UP001321741"/>
    </source>
</evidence>
<keyword evidence="4" id="KW-1185">Reference proteome</keyword>
<feature type="domain" description="Glycosyl transferase family 1" evidence="1">
    <location>
        <begin position="186"/>
        <end position="333"/>
    </location>
</feature>
<keyword evidence="3" id="KW-0328">Glycosyltransferase</keyword>
<proteinExistence type="predicted"/>
<dbReference type="PANTHER" id="PTHR45947">
    <property type="entry name" value="SULFOQUINOVOSYL TRANSFERASE SQD2"/>
    <property type="match status" value="1"/>
</dbReference>
<keyword evidence="3" id="KW-0808">Transferase</keyword>
<dbReference type="InterPro" id="IPR050194">
    <property type="entry name" value="Glycosyltransferase_grp1"/>
</dbReference>
<dbReference type="Gene3D" id="3.40.50.2000">
    <property type="entry name" value="Glycogen Phosphorylase B"/>
    <property type="match status" value="2"/>
</dbReference>
<dbReference type="InterPro" id="IPR028098">
    <property type="entry name" value="Glyco_trans_4-like_N"/>
</dbReference>
<evidence type="ECO:0000259" key="2">
    <source>
        <dbReference type="Pfam" id="PF13579"/>
    </source>
</evidence>
<dbReference type="Pfam" id="PF00534">
    <property type="entry name" value="Glycos_transf_1"/>
    <property type="match status" value="1"/>
</dbReference>
<sequence length="365" mass="40227">MKVLHVNAGLETGGGLTHIINLLKEAKKEQEDFTLLCLAAGPVADAARAAGLRVQVLGITSRYALSSLRQLSDFINQNGYEIVHSHGARANLFLALIKRKLRAQWCVTVHSDPYLDFEGRGLAGRAFTFANLRALRRADCVFAVTKRFANLVTDKVGVMPKKVHVIYNGTFFHENSEIRAKIAHPGFNLVNVARAEKIKGQELLLQALKKLDYASVHLYIAGDGPQLPHLKDLVQQLGLGPQVSFQGFLTQPQLTDLYRQMDLAVLTSYSESFPLVLLEASDHLLPLLATTVGDIEMMIPDSEHGFVTPVGDVGELTATLKSALNRPTADLKKMAAREKDYVAHHFSLQQQLTSIVRVYQELLAG</sequence>
<gene>
    <name evidence="3" type="ORF">KIM322_03390</name>
</gene>
<dbReference type="EMBL" id="AP026803">
    <property type="protein sequence ID" value="BDR60078.1"/>
    <property type="molecule type" value="Genomic_DNA"/>
</dbReference>
<organism evidence="3 4">
    <name type="scientific">Lactobacillus xylocopicola</name>
    <dbReference type="NCBI Taxonomy" id="2976676"/>
    <lineage>
        <taxon>Bacteria</taxon>
        <taxon>Bacillati</taxon>
        <taxon>Bacillota</taxon>
        <taxon>Bacilli</taxon>
        <taxon>Lactobacillales</taxon>
        <taxon>Lactobacillaceae</taxon>
        <taxon>Lactobacillus</taxon>
    </lineage>
</organism>
<protein>
    <submittedName>
        <fullName evidence="3">Galactosyltransferase</fullName>
    </submittedName>
</protein>
<dbReference type="PANTHER" id="PTHR45947:SF3">
    <property type="entry name" value="SULFOQUINOVOSYL TRANSFERASE SQD2"/>
    <property type="match status" value="1"/>
</dbReference>
<evidence type="ECO:0000313" key="3">
    <source>
        <dbReference type="EMBL" id="BDR60078.1"/>
    </source>
</evidence>
<dbReference type="Proteomes" id="UP001321741">
    <property type="component" value="Chromosome"/>
</dbReference>
<feature type="domain" description="Glycosyltransferase subfamily 4-like N-terminal" evidence="2">
    <location>
        <begin position="13"/>
        <end position="169"/>
    </location>
</feature>
<dbReference type="GO" id="GO:0016757">
    <property type="term" value="F:glycosyltransferase activity"/>
    <property type="evidence" value="ECO:0007669"/>
    <property type="project" value="UniProtKB-KW"/>
</dbReference>
<accession>A0ABN6SK99</accession>
<reference evidence="3 4" key="1">
    <citation type="journal article" date="2023" name="Microbiol. Spectr.">
        <title>Symbiosis of Carpenter Bees with Uncharacterized Lactic Acid Bacteria Showing NAD Auxotrophy.</title>
        <authorList>
            <person name="Kawasaki S."/>
            <person name="Ozawa K."/>
            <person name="Mori T."/>
            <person name="Yamamoto A."/>
            <person name="Ito M."/>
            <person name="Ohkuma M."/>
            <person name="Sakamoto M."/>
            <person name="Matsutani M."/>
        </authorList>
    </citation>
    <scope>NUCLEOTIDE SEQUENCE [LARGE SCALE GENOMIC DNA]</scope>
    <source>
        <strain evidence="3 4">Kim32-2</strain>
    </source>
</reference>
<dbReference type="InterPro" id="IPR001296">
    <property type="entry name" value="Glyco_trans_1"/>
</dbReference>
<dbReference type="Pfam" id="PF13579">
    <property type="entry name" value="Glyco_trans_4_4"/>
    <property type="match status" value="1"/>
</dbReference>
<name>A0ABN6SK99_9LACO</name>
<evidence type="ECO:0000259" key="1">
    <source>
        <dbReference type="Pfam" id="PF00534"/>
    </source>
</evidence>
<dbReference type="RefSeq" id="WP_317637795.1">
    <property type="nucleotide sequence ID" value="NZ_AP026803.1"/>
</dbReference>